<comment type="caution">
    <text evidence="1">The sequence shown here is derived from an EMBL/GenBank/DDBJ whole genome shotgun (WGS) entry which is preliminary data.</text>
</comment>
<proteinExistence type="predicted"/>
<organism evidence="1 2">
    <name type="scientific">Hypoxylon rubiginosum</name>
    <dbReference type="NCBI Taxonomy" id="110542"/>
    <lineage>
        <taxon>Eukaryota</taxon>
        <taxon>Fungi</taxon>
        <taxon>Dikarya</taxon>
        <taxon>Ascomycota</taxon>
        <taxon>Pezizomycotina</taxon>
        <taxon>Sordariomycetes</taxon>
        <taxon>Xylariomycetidae</taxon>
        <taxon>Xylariales</taxon>
        <taxon>Hypoxylaceae</taxon>
        <taxon>Hypoxylon</taxon>
    </lineage>
</organism>
<name>A0ACB9YYA2_9PEZI</name>
<sequence length="306" mass="33170">MWAILRRAVLFGLATLLCIALTSPVLARTISNRRDAAVSANDWNPVLEGEDSAECSDLAVIFARGTFDKGNLGPWVGGPFHDTLVTKSAGIKIAVQGVSSEDYPADLAGYVEDGGSDSCAESLGRAVQTYVSRCTNSKVAIWGWSQGALCAHKSLGKIGDAASNVIALGVFGDPISVWEDSVDYPAIPQGTELLSYCEKTTPDPLCTNPTEDFPQDPVAFIDRVKAIWEEVDETHMNDAQREAVRDILIELPEQALGQLGQLATDVLEGHLRRWMLTPEHFWYGIDEKVSTAADDLVRVYQKSVAS</sequence>
<gene>
    <name evidence="1" type="ORF">F4820DRAFT_449013</name>
</gene>
<evidence type="ECO:0000313" key="2">
    <source>
        <dbReference type="Proteomes" id="UP001497700"/>
    </source>
</evidence>
<dbReference type="Proteomes" id="UP001497700">
    <property type="component" value="Unassembled WGS sequence"/>
</dbReference>
<protein>
    <submittedName>
        <fullName evidence="1">Carbohydrate esterase family 5 protein</fullName>
    </submittedName>
</protein>
<keyword evidence="2" id="KW-1185">Reference proteome</keyword>
<accession>A0ACB9YYA2</accession>
<evidence type="ECO:0000313" key="1">
    <source>
        <dbReference type="EMBL" id="KAI4864441.1"/>
    </source>
</evidence>
<reference evidence="1 2" key="1">
    <citation type="journal article" date="2022" name="New Phytol.">
        <title>Ecological generalism drives hyperdiversity of secondary metabolite gene clusters in xylarialean endophytes.</title>
        <authorList>
            <person name="Franco M.E.E."/>
            <person name="Wisecaver J.H."/>
            <person name="Arnold A.E."/>
            <person name="Ju Y.M."/>
            <person name="Slot J.C."/>
            <person name="Ahrendt S."/>
            <person name="Moore L.P."/>
            <person name="Eastman K.E."/>
            <person name="Scott K."/>
            <person name="Konkel Z."/>
            <person name="Mondo S.J."/>
            <person name="Kuo A."/>
            <person name="Hayes R.D."/>
            <person name="Haridas S."/>
            <person name="Andreopoulos B."/>
            <person name="Riley R."/>
            <person name="LaButti K."/>
            <person name="Pangilinan J."/>
            <person name="Lipzen A."/>
            <person name="Amirebrahimi M."/>
            <person name="Yan J."/>
            <person name="Adam C."/>
            <person name="Keymanesh K."/>
            <person name="Ng V."/>
            <person name="Louie K."/>
            <person name="Northen T."/>
            <person name="Drula E."/>
            <person name="Henrissat B."/>
            <person name="Hsieh H.M."/>
            <person name="Youens-Clark K."/>
            <person name="Lutzoni F."/>
            <person name="Miadlikowska J."/>
            <person name="Eastwood D.C."/>
            <person name="Hamelin R.C."/>
            <person name="Grigoriev I.V."/>
            <person name="U'Ren J.M."/>
        </authorList>
    </citation>
    <scope>NUCLEOTIDE SEQUENCE [LARGE SCALE GENOMIC DNA]</scope>
    <source>
        <strain evidence="1 2">CBS 119005</strain>
    </source>
</reference>
<dbReference type="EMBL" id="MU393486">
    <property type="protein sequence ID" value="KAI4864441.1"/>
    <property type="molecule type" value="Genomic_DNA"/>
</dbReference>